<protein>
    <recommendedName>
        <fullName evidence="1">2-oxoacid dehydrogenase acyltransferase catalytic domain-containing protein</fullName>
    </recommendedName>
</protein>
<evidence type="ECO:0000259" key="1">
    <source>
        <dbReference type="Pfam" id="PF00198"/>
    </source>
</evidence>
<dbReference type="InterPro" id="IPR001078">
    <property type="entry name" value="2-oxoacid_DH_actylTfrase"/>
</dbReference>
<sequence length="36" mass="3907">MHRVLPLSLTFDHRVVTGGEAARFLAATIADLEAAR</sequence>
<gene>
    <name evidence="2" type="ORF">PSS4_v1_1510001</name>
</gene>
<dbReference type="Gene3D" id="3.30.559.10">
    <property type="entry name" value="Chloramphenicol acetyltransferase-like domain"/>
    <property type="match status" value="1"/>
</dbReference>
<name>A0A0S4UDZ9_RALSL</name>
<proteinExistence type="predicted"/>
<reference evidence="2" key="1">
    <citation type="submission" date="2015-10" db="EMBL/GenBank/DDBJ databases">
        <authorList>
            <person name="Gilbert D.G."/>
        </authorList>
    </citation>
    <scope>NUCLEOTIDE SEQUENCE</scope>
    <source>
        <strain evidence="2">Phyl III-seqv23</strain>
    </source>
</reference>
<dbReference type="InterPro" id="IPR023213">
    <property type="entry name" value="CAT-like_dom_sf"/>
</dbReference>
<dbReference type="AlphaFoldDB" id="A0A0S4UDZ9"/>
<feature type="domain" description="2-oxoacid dehydrogenase acyltransferase catalytic" evidence="1">
    <location>
        <begin position="2"/>
        <end position="33"/>
    </location>
</feature>
<dbReference type="GO" id="GO:0016746">
    <property type="term" value="F:acyltransferase activity"/>
    <property type="evidence" value="ECO:0007669"/>
    <property type="project" value="InterPro"/>
</dbReference>
<organism evidence="2">
    <name type="scientific">Ralstonia solanacearum</name>
    <name type="common">Pseudomonas solanacearum</name>
    <dbReference type="NCBI Taxonomy" id="305"/>
    <lineage>
        <taxon>Bacteria</taxon>
        <taxon>Pseudomonadati</taxon>
        <taxon>Pseudomonadota</taxon>
        <taxon>Betaproteobacteria</taxon>
        <taxon>Burkholderiales</taxon>
        <taxon>Burkholderiaceae</taxon>
        <taxon>Ralstonia</taxon>
        <taxon>Ralstonia solanacearum species complex</taxon>
    </lineage>
</organism>
<dbReference type="SUPFAM" id="SSF52777">
    <property type="entry name" value="CoA-dependent acyltransferases"/>
    <property type="match status" value="1"/>
</dbReference>
<accession>A0A0S4UDZ9</accession>
<evidence type="ECO:0000313" key="2">
    <source>
        <dbReference type="EMBL" id="CUV20437.1"/>
    </source>
</evidence>
<dbReference type="EMBL" id="LN899821">
    <property type="protein sequence ID" value="CUV20437.1"/>
    <property type="molecule type" value="Genomic_DNA"/>
</dbReference>
<dbReference type="Pfam" id="PF00198">
    <property type="entry name" value="2-oxoacid_dh"/>
    <property type="match status" value="1"/>
</dbReference>